<reference evidence="4 5" key="1">
    <citation type="submission" date="2019-06" db="EMBL/GenBank/DDBJ databases">
        <title>Sorghum-associated microbial communities from plants grown in Nebraska, USA.</title>
        <authorList>
            <person name="Schachtman D."/>
        </authorList>
    </citation>
    <scope>NUCLEOTIDE SEQUENCE [LARGE SCALE GENOMIC DNA]</scope>
    <source>
        <strain evidence="4 5">1225</strain>
    </source>
</reference>
<dbReference type="PANTHER" id="PTHR30137">
    <property type="entry name" value="LUCIFERASE-LIKE MONOOXYGENASE"/>
    <property type="match status" value="1"/>
</dbReference>
<comment type="similarity">
    <text evidence="1">To bacterial alkanal monooxygenase alpha and beta chains.</text>
</comment>
<gene>
    <name evidence="4" type="ORF">FHW37_103886</name>
</gene>
<dbReference type="OrthoDB" id="9780518at2"/>
<feature type="domain" description="Luciferase-like" evidence="3">
    <location>
        <begin position="4"/>
        <end position="293"/>
    </location>
</feature>
<sequence length="335" mass="36231">MIPFSILDLSPIGEGYSVREALDQSRRLAIKAEAEGYNRVWLAEHHGMPGIASAATSLVIAHVGAATKTIRVGSGGIMLPNHSPLVIAEQFGTLEALLPGRVDLGLGRAPGTDMRTAGALRRNMEAGAENFPHDIMELKHLLGTPVENQAILAVPGTEANVPIWLLGSSLYSAHLAAALGLPYAFASHFAPDMLLDAIAIYRERFQPSADLDKPYVMVGVMGVAADTDAEAEKLFTSSQQQFVNLRKNVRTRFPKPVDSMEGHWTPMEKMNVEHTLRYAAVGSPKTIEAKLSDFLGETQADELIVSMPIHDIDKRLHSVELLASLSLMEKPAKAA</sequence>
<name>A0A561QXE4_9HYPH</name>
<dbReference type="InterPro" id="IPR050766">
    <property type="entry name" value="Bact_Lucif_Oxidored"/>
</dbReference>
<dbReference type="Gene3D" id="3.20.20.30">
    <property type="entry name" value="Luciferase-like domain"/>
    <property type="match status" value="1"/>
</dbReference>
<dbReference type="AlphaFoldDB" id="A0A561QXE4"/>
<organism evidence="4 5">
    <name type="scientific">Neorhizobium alkalisoli</name>
    <dbReference type="NCBI Taxonomy" id="528178"/>
    <lineage>
        <taxon>Bacteria</taxon>
        <taxon>Pseudomonadati</taxon>
        <taxon>Pseudomonadota</taxon>
        <taxon>Alphaproteobacteria</taxon>
        <taxon>Hyphomicrobiales</taxon>
        <taxon>Rhizobiaceae</taxon>
        <taxon>Rhizobium/Agrobacterium group</taxon>
        <taxon>Neorhizobium</taxon>
    </lineage>
</organism>
<dbReference type="InterPro" id="IPR011251">
    <property type="entry name" value="Luciferase-like_dom"/>
</dbReference>
<dbReference type="FunFam" id="3.20.20.30:FF:000002">
    <property type="entry name" value="LLM class flavin-dependent oxidoreductase"/>
    <property type="match status" value="1"/>
</dbReference>
<dbReference type="EMBL" id="VIWP01000003">
    <property type="protein sequence ID" value="TWF55013.1"/>
    <property type="molecule type" value="Genomic_DNA"/>
</dbReference>
<dbReference type="Pfam" id="PF00296">
    <property type="entry name" value="Bac_luciferase"/>
    <property type="match status" value="1"/>
</dbReference>
<evidence type="ECO:0000256" key="2">
    <source>
        <dbReference type="ARBA" id="ARBA00074555"/>
    </source>
</evidence>
<evidence type="ECO:0000259" key="3">
    <source>
        <dbReference type="Pfam" id="PF00296"/>
    </source>
</evidence>
<comment type="caution">
    <text evidence="4">The sequence shown here is derived from an EMBL/GenBank/DDBJ whole genome shotgun (WGS) entry which is preliminary data.</text>
</comment>
<proteinExistence type="predicted"/>
<keyword evidence="5" id="KW-1185">Reference proteome</keyword>
<dbReference type="SUPFAM" id="SSF51679">
    <property type="entry name" value="Bacterial luciferase-like"/>
    <property type="match status" value="1"/>
</dbReference>
<evidence type="ECO:0000313" key="5">
    <source>
        <dbReference type="Proteomes" id="UP000320653"/>
    </source>
</evidence>
<evidence type="ECO:0000313" key="4">
    <source>
        <dbReference type="EMBL" id="TWF55013.1"/>
    </source>
</evidence>
<protein>
    <recommendedName>
        <fullName evidence="2">Luciferase-like monooxygenase</fullName>
    </recommendedName>
</protein>
<dbReference type="Proteomes" id="UP000320653">
    <property type="component" value="Unassembled WGS sequence"/>
</dbReference>
<accession>A0A561QXE4</accession>
<dbReference type="RefSeq" id="WP_145637848.1">
    <property type="nucleotide sequence ID" value="NZ_VIWP01000003.1"/>
</dbReference>
<evidence type="ECO:0000256" key="1">
    <source>
        <dbReference type="ARBA" id="ARBA00007789"/>
    </source>
</evidence>
<dbReference type="InterPro" id="IPR019949">
    <property type="entry name" value="CmoO-like"/>
</dbReference>
<dbReference type="PANTHER" id="PTHR30137:SF6">
    <property type="entry name" value="LUCIFERASE-LIKE MONOOXYGENASE"/>
    <property type="match status" value="1"/>
</dbReference>
<dbReference type="GO" id="GO:0016705">
    <property type="term" value="F:oxidoreductase activity, acting on paired donors, with incorporation or reduction of molecular oxygen"/>
    <property type="evidence" value="ECO:0007669"/>
    <property type="project" value="InterPro"/>
</dbReference>
<dbReference type="NCBIfam" id="TIGR03558">
    <property type="entry name" value="oxido_grp_1"/>
    <property type="match status" value="1"/>
</dbReference>
<dbReference type="GO" id="GO:0005829">
    <property type="term" value="C:cytosol"/>
    <property type="evidence" value="ECO:0007669"/>
    <property type="project" value="TreeGrafter"/>
</dbReference>
<dbReference type="InterPro" id="IPR036661">
    <property type="entry name" value="Luciferase-like_sf"/>
</dbReference>